<dbReference type="Pfam" id="PF02187">
    <property type="entry name" value="GAS2"/>
    <property type="match status" value="1"/>
</dbReference>
<sequence length="1362" mass="147565">MAASRINPNHPSIRLSPSHSRNDSRSTSFERIPGSIYQQLDPLLSNLSPESTLQALTSTDAVPLNEQAAHDILSRSISQVSPSERALGIRAAVAAQNLNLWHKEVQSWNWPNQRDAKVGMGFIPPSESHSGENLIPSGLLAPPSNTQASYYGSLLASVVEGYERRADEIRDGMDDLNVEELKEHVLNAHIPSRSRPSSATSCVSVPPPLSYVQLSDFTAVITATILRALPYLSRLNALLATWEVRIFVLRQIPGLLRELSLTRSALDSSLHALRTPHSSASGPSESSDASLAADHIKLESAVVGVGRRMDRVLDALEGRPDSLPEQWIDDLEAIESDFAVWVVEADKYKVHNAWLRSKAESEMADMHAADLQRAESLKETRQDPTSDIAVSEASDDLDSPAAQAVEPGDELQCGLKLSSSDVSPISPQSVEQSIAPIEETPLPADSVEGDASPNLQLSIPVSKSPIEEKQEGLTPVVVAEDLDTPTQSDFPPAPAINRQPFPALAHMPCAIDRTMENKENIPPPGFQQLDGAVSPPSQASARTSPLSERSALAEDPFVQDSAATEMEVRLPEVAVSAGVPAAEEPNGPAGCKDLPRDTVSNEGQHNTDEEGQQPSPQSKSTELNPEPKIATSPVSQDPGSLNGPSEQSQCDTPVAATISPVLTPNRSEIRVPKSRPSGRASQIPMLVASPKSGSKPTPIKSHQPQNEGKAEPYQRTVRKPLQSPIKLSKFRPGKPDLDKDGTVAHKITHRRRTSTGSVGSLLSDHSSLISSPEIPEPRTDSSNVTPFGTSSRPEPIQPPSHGDYTLREDRLRRLENQKPDPRISFQQSRTVSLPLERFINERLGLGIGSESAPGVASVKPPRTRTRSVTSTDFPKPPKARSKITSQDTSATSIPPVPRIPTGRHQLSRGKSATDLNTQNEMAKIAERNKKTFGMNSARRAMEHLLQPKSVRWRQRLTAHPSLESLGVKRQELSYVEEHESELTDFGFRPSSPNKHSKQPRDQLDEKINSILNSLPGNIHLVDSNHEADTSSSSSSLDRRMRYRSESPTGPTRSNTPAPSLTLMPASRRRHSHAYKTEDSCVKLYHLHHGGQSAPTKLFVRTVGEEGQRVMVRVGGGWADLGEYLREYVIHHGRRKVSETPRVEVQGIKTRSSPSYASPGTMLTPATSHIASGRATPSRPPSVLSARPPSSLTVHKKRRSSTASDVMGTRAVTTGHLSSFTSPPPTVAPLPSSTGRRLSVSSGYSVSDAHSPNNNATTSTANESRSTPLGLAGPKPRARYESMSPEGEAWVADVFQKTRRSSSHNPPQFALSMPPNHDADDRFEIGDGSVIGHSLPKVRSIGDIGSIGTSRRVVLKGLGSRRP</sequence>
<dbReference type="InterPro" id="IPR003108">
    <property type="entry name" value="GAR_dom"/>
</dbReference>
<dbReference type="STRING" id="1429867.A0A0G4P5X9"/>
<feature type="region of interest" description="Disordered" evidence="4">
    <location>
        <begin position="847"/>
        <end position="910"/>
    </location>
</feature>
<feature type="region of interest" description="Disordered" evidence="4">
    <location>
        <begin position="981"/>
        <end position="1001"/>
    </location>
</feature>
<feature type="compositionally biased region" description="Basic and acidic residues" evidence="4">
    <location>
        <begin position="804"/>
        <end position="821"/>
    </location>
</feature>
<reference evidence="6 7" key="1">
    <citation type="journal article" date="2014" name="Nat. Commun.">
        <title>Multiple recent horizontal transfers of a large genomic region in cheese making fungi.</title>
        <authorList>
            <person name="Cheeseman K."/>
            <person name="Ropars J."/>
            <person name="Renault P."/>
            <person name="Dupont J."/>
            <person name="Gouzy J."/>
            <person name="Branca A."/>
            <person name="Abraham A.L."/>
            <person name="Ceppi M."/>
            <person name="Conseiller E."/>
            <person name="Debuchy R."/>
            <person name="Malagnac F."/>
            <person name="Goarin A."/>
            <person name="Silar P."/>
            <person name="Lacoste S."/>
            <person name="Sallet E."/>
            <person name="Bensimon A."/>
            <person name="Giraud T."/>
            <person name="Brygoo Y."/>
        </authorList>
    </citation>
    <scope>NUCLEOTIDE SEQUENCE [LARGE SCALE GENOMIC DNA]</scope>
    <source>
        <strain evidence="7">FM 013</strain>
    </source>
</reference>
<feature type="region of interest" description="Disordered" evidence="4">
    <location>
        <begin position="366"/>
        <end position="408"/>
    </location>
</feature>
<feature type="compositionally biased region" description="Basic and acidic residues" evidence="4">
    <location>
        <begin position="366"/>
        <end position="384"/>
    </location>
</feature>
<name>A0A0G4P5X9_PENC3</name>
<feature type="region of interest" description="Disordered" evidence="4">
    <location>
        <begin position="1018"/>
        <end position="1064"/>
    </location>
</feature>
<feature type="compositionally biased region" description="Polar residues" evidence="4">
    <location>
        <begin position="1045"/>
        <end position="1058"/>
    </location>
</feature>
<feature type="compositionally biased region" description="Polar residues" evidence="4">
    <location>
        <begin position="1230"/>
        <end position="1244"/>
    </location>
</feature>
<feature type="compositionally biased region" description="Basic and acidic residues" evidence="4">
    <location>
        <begin position="733"/>
        <end position="743"/>
    </location>
</feature>
<dbReference type="EMBL" id="HG793139">
    <property type="protein sequence ID" value="CRL21735.1"/>
    <property type="molecule type" value="Genomic_DNA"/>
</dbReference>
<dbReference type="SUPFAM" id="SSF143575">
    <property type="entry name" value="GAS2 domain-like"/>
    <property type="match status" value="1"/>
</dbReference>
<evidence type="ECO:0000313" key="7">
    <source>
        <dbReference type="Proteomes" id="UP000053732"/>
    </source>
</evidence>
<gene>
    <name evidence="6" type="ORF">PCAMFM013_S006g000275</name>
</gene>
<feature type="domain" description="GAR" evidence="5">
    <location>
        <begin position="1055"/>
        <end position="1131"/>
    </location>
</feature>
<evidence type="ECO:0000313" key="6">
    <source>
        <dbReference type="EMBL" id="CRL21735.1"/>
    </source>
</evidence>
<feature type="compositionally biased region" description="Polar residues" evidence="4">
    <location>
        <begin position="535"/>
        <end position="547"/>
    </location>
</feature>
<feature type="compositionally biased region" description="Polar residues" evidence="4">
    <location>
        <begin position="632"/>
        <end position="651"/>
    </location>
</feature>
<proteinExistence type="predicted"/>
<feature type="region of interest" description="Disordered" evidence="4">
    <location>
        <begin position="577"/>
        <end position="828"/>
    </location>
</feature>
<keyword evidence="7" id="KW-1185">Reference proteome</keyword>
<protein>
    <submittedName>
        <fullName evidence="6">Str. FM013</fullName>
    </submittedName>
</protein>
<feature type="compositionally biased region" description="Low complexity" evidence="4">
    <location>
        <begin position="1248"/>
        <end position="1266"/>
    </location>
</feature>
<feature type="compositionally biased region" description="Polar residues" evidence="4">
    <location>
        <begin position="882"/>
        <end position="892"/>
    </location>
</feature>
<feature type="region of interest" description="Disordered" evidence="4">
    <location>
        <begin position="1143"/>
        <end position="1283"/>
    </location>
</feature>
<accession>A0A0G4P5X9</accession>
<keyword evidence="2" id="KW-0963">Cytoplasm</keyword>
<evidence type="ECO:0000256" key="3">
    <source>
        <dbReference type="ARBA" id="ARBA00023212"/>
    </source>
</evidence>
<evidence type="ECO:0000256" key="1">
    <source>
        <dbReference type="ARBA" id="ARBA00004245"/>
    </source>
</evidence>
<dbReference type="GO" id="GO:0008017">
    <property type="term" value="F:microtubule binding"/>
    <property type="evidence" value="ECO:0007669"/>
    <property type="project" value="InterPro"/>
</dbReference>
<comment type="subcellular location">
    <subcellularLocation>
        <location evidence="1">Cytoplasm</location>
        <location evidence="1">Cytoskeleton</location>
    </subcellularLocation>
</comment>
<feature type="compositionally biased region" description="Polar residues" evidence="4">
    <location>
        <begin position="691"/>
        <end position="706"/>
    </location>
</feature>
<dbReference type="PROSITE" id="PS51460">
    <property type="entry name" value="GAR"/>
    <property type="match status" value="1"/>
</dbReference>
<feature type="compositionally biased region" description="Polar residues" evidence="4">
    <location>
        <begin position="1210"/>
        <end position="1220"/>
    </location>
</feature>
<feature type="compositionally biased region" description="Polar residues" evidence="4">
    <location>
        <begin position="780"/>
        <end position="792"/>
    </location>
</feature>
<feature type="compositionally biased region" description="Polar residues" evidence="4">
    <location>
        <begin position="1148"/>
        <end position="1157"/>
    </location>
</feature>
<feature type="compositionally biased region" description="Low complexity" evidence="4">
    <location>
        <begin position="760"/>
        <end position="773"/>
    </location>
</feature>
<feature type="region of interest" description="Disordered" evidence="4">
    <location>
        <begin position="441"/>
        <end position="565"/>
    </location>
</feature>
<dbReference type="Proteomes" id="UP000053732">
    <property type="component" value="Unassembled WGS sequence"/>
</dbReference>
<organism evidence="6 7">
    <name type="scientific">Penicillium camemberti (strain FM 013)</name>
    <dbReference type="NCBI Taxonomy" id="1429867"/>
    <lineage>
        <taxon>Eukaryota</taxon>
        <taxon>Fungi</taxon>
        <taxon>Dikarya</taxon>
        <taxon>Ascomycota</taxon>
        <taxon>Pezizomycotina</taxon>
        <taxon>Eurotiomycetes</taxon>
        <taxon>Eurotiomycetidae</taxon>
        <taxon>Eurotiales</taxon>
        <taxon>Aspergillaceae</taxon>
        <taxon>Penicillium</taxon>
    </lineage>
</organism>
<dbReference type="GO" id="GO:0005856">
    <property type="term" value="C:cytoskeleton"/>
    <property type="evidence" value="ECO:0007669"/>
    <property type="project" value="UniProtKB-SubCell"/>
</dbReference>
<evidence type="ECO:0000259" key="5">
    <source>
        <dbReference type="PROSITE" id="PS51460"/>
    </source>
</evidence>
<keyword evidence="3" id="KW-0206">Cytoskeleton</keyword>
<feature type="region of interest" description="Disordered" evidence="4">
    <location>
        <begin position="1"/>
        <end position="28"/>
    </location>
</feature>
<dbReference type="Gene3D" id="3.30.920.20">
    <property type="entry name" value="Gas2-like domain"/>
    <property type="match status" value="1"/>
</dbReference>
<feature type="compositionally biased region" description="Polar residues" evidence="4">
    <location>
        <begin position="612"/>
        <end position="623"/>
    </location>
</feature>
<evidence type="ECO:0000256" key="2">
    <source>
        <dbReference type="ARBA" id="ARBA00022490"/>
    </source>
</evidence>
<evidence type="ECO:0000256" key="4">
    <source>
        <dbReference type="SAM" id="MobiDB-lite"/>
    </source>
</evidence>
<dbReference type="InterPro" id="IPR036534">
    <property type="entry name" value="GAR_dom_sf"/>
</dbReference>